<proteinExistence type="predicted"/>
<evidence type="ECO:0000313" key="2">
    <source>
        <dbReference type="Proteomes" id="UP000269148"/>
    </source>
</evidence>
<gene>
    <name evidence="1" type="ORF">DIY07_00550</name>
</gene>
<comment type="caution">
    <text evidence="1">The sequence shown here is derived from an EMBL/GenBank/DDBJ whole genome shotgun (WGS) entry which is preliminary data.</text>
</comment>
<dbReference type="Gene3D" id="3.40.50.1820">
    <property type="entry name" value="alpha/beta hydrolase"/>
    <property type="match status" value="1"/>
</dbReference>
<dbReference type="Proteomes" id="UP000269148">
    <property type="component" value="Unassembled WGS sequence"/>
</dbReference>
<keyword evidence="1" id="KW-0378">Hydrolase</keyword>
<protein>
    <submittedName>
        <fullName evidence="1">Alpha/beta hydrolase</fullName>
    </submittedName>
</protein>
<dbReference type="EMBL" id="QLQD01000008">
    <property type="protein sequence ID" value="RLU59404.1"/>
    <property type="molecule type" value="Genomic_DNA"/>
</dbReference>
<sequence>MTKNPYPEFLALQEHIQSYADSMDYFRELSSKSMTTEESQILLEKQYQSANRLVKEDINFHKNCCIEAEDISKISLPNELPIYIVTQSFRLNEYRYSEYFNDKTEIISIGTNHYLHWTEAEEISNLLKLLLE</sequence>
<name>A0A3L8GSQ4_STRIN</name>
<dbReference type="GeneID" id="35766582"/>
<reference evidence="1 2" key="1">
    <citation type="submission" date="2018-06" db="EMBL/GenBank/DDBJ databases">
        <title>Mutators as drivers of adaptation in pathogenic bacteria and a risk factor for host jumps and vaccine escape.</title>
        <authorList>
            <person name="Barnes A.C."/>
            <person name="Silayeva O."/>
        </authorList>
    </citation>
    <scope>NUCLEOTIDE SEQUENCE [LARGE SCALE GENOMIC DNA]</scope>
    <source>
        <strain evidence="1 2">QMA0445</strain>
    </source>
</reference>
<organism evidence="1 2">
    <name type="scientific">Streptococcus iniae</name>
    <name type="common">Streptococcus shiloi</name>
    <dbReference type="NCBI Taxonomy" id="1346"/>
    <lineage>
        <taxon>Bacteria</taxon>
        <taxon>Bacillati</taxon>
        <taxon>Bacillota</taxon>
        <taxon>Bacilli</taxon>
        <taxon>Lactobacillales</taxon>
        <taxon>Streptococcaceae</taxon>
        <taxon>Streptococcus</taxon>
    </lineage>
</organism>
<evidence type="ECO:0000313" key="1">
    <source>
        <dbReference type="EMBL" id="RLU59404.1"/>
    </source>
</evidence>
<dbReference type="GO" id="GO:0016787">
    <property type="term" value="F:hydrolase activity"/>
    <property type="evidence" value="ECO:0007669"/>
    <property type="project" value="UniProtKB-KW"/>
</dbReference>
<dbReference type="OrthoDB" id="2291587at2"/>
<dbReference type="AlphaFoldDB" id="A0A3L8GSQ4"/>
<dbReference type="InterPro" id="IPR029058">
    <property type="entry name" value="AB_hydrolase_fold"/>
</dbReference>
<dbReference type="RefSeq" id="WP_016355758.1">
    <property type="nucleotide sequence ID" value="NZ_CP010783.1"/>
</dbReference>
<accession>A0A3L8GSQ4</accession>